<reference evidence="1 2" key="2">
    <citation type="submission" date="2018-07" db="EMBL/GenBank/DDBJ databases">
        <title>Diversity of Mesorhizobium strains in Brazil.</title>
        <authorList>
            <person name="Helene L.C.F."/>
            <person name="Dall'Agnol R."/>
            <person name="Delamuta J.R.M."/>
            <person name="Hungria M."/>
        </authorList>
    </citation>
    <scope>NUCLEOTIDE SEQUENCE [LARGE SCALE GENOMIC DNA]</scope>
    <source>
        <strain evidence="1 2">AC99b</strain>
    </source>
</reference>
<keyword evidence="2" id="KW-1185">Reference proteome</keyword>
<dbReference type="OrthoDB" id="6713547at2"/>
<protein>
    <submittedName>
        <fullName evidence="1">Uncharacterized protein</fullName>
    </submittedName>
</protein>
<sequence length="110" mass="12306">MTQDAIRAIRAITPSLVENLDQQQFEAIEKLLSALVLPLSEDDVRELVSLLPADGDTAYGLNWTILHLIEAAPGWPHWEALQFQQGEWIDRLARRLANAGISPPARPTRN</sequence>
<dbReference type="EMBL" id="QMBP01000027">
    <property type="protein sequence ID" value="RAZ83151.1"/>
    <property type="molecule type" value="Genomic_DNA"/>
</dbReference>
<name>A0A330H3H5_9HYPH</name>
<dbReference type="AlphaFoldDB" id="A0A330H3H5"/>
<accession>A0A330H3H5</accession>
<comment type="caution">
    <text evidence="1">The sequence shown here is derived from an EMBL/GenBank/DDBJ whole genome shotgun (WGS) entry which is preliminary data.</text>
</comment>
<proteinExistence type="predicted"/>
<gene>
    <name evidence="1" type="ORF">DPM33_32685</name>
</gene>
<organism evidence="1 2">
    <name type="scientific">Mesorhizobium hawassense</name>
    <dbReference type="NCBI Taxonomy" id="1209954"/>
    <lineage>
        <taxon>Bacteria</taxon>
        <taxon>Pseudomonadati</taxon>
        <taxon>Pseudomonadota</taxon>
        <taxon>Alphaproteobacteria</taxon>
        <taxon>Hyphomicrobiales</taxon>
        <taxon>Phyllobacteriaceae</taxon>
        <taxon>Mesorhizobium</taxon>
    </lineage>
</organism>
<evidence type="ECO:0000313" key="1">
    <source>
        <dbReference type="EMBL" id="RAZ83151.1"/>
    </source>
</evidence>
<dbReference type="Proteomes" id="UP000251558">
    <property type="component" value="Unassembled WGS sequence"/>
</dbReference>
<dbReference type="RefSeq" id="WP_146770364.1">
    <property type="nucleotide sequence ID" value="NZ_QMBP01000027.1"/>
</dbReference>
<reference evidence="2" key="1">
    <citation type="submission" date="2018-06" db="EMBL/GenBank/DDBJ databases">
        <authorList>
            <person name="Helene L.C."/>
            <person name="Dall'Agnol R."/>
            <person name="Delamuta J.R."/>
            <person name="Hungria M."/>
        </authorList>
    </citation>
    <scope>NUCLEOTIDE SEQUENCE [LARGE SCALE GENOMIC DNA]</scope>
    <source>
        <strain evidence="2">AC99b</strain>
    </source>
</reference>
<evidence type="ECO:0000313" key="2">
    <source>
        <dbReference type="Proteomes" id="UP000251558"/>
    </source>
</evidence>